<gene>
    <name evidence="1" type="ORF">Nepgr_017489</name>
</gene>
<accession>A0AAD3SPH6</accession>
<reference evidence="1" key="1">
    <citation type="submission" date="2023-05" db="EMBL/GenBank/DDBJ databases">
        <title>Nepenthes gracilis genome sequencing.</title>
        <authorList>
            <person name="Fukushima K."/>
        </authorList>
    </citation>
    <scope>NUCLEOTIDE SEQUENCE</scope>
    <source>
        <strain evidence="1">SING2019-196</strain>
    </source>
</reference>
<evidence type="ECO:0000313" key="1">
    <source>
        <dbReference type="EMBL" id="GMH15648.1"/>
    </source>
</evidence>
<dbReference type="AlphaFoldDB" id="A0AAD3SPH6"/>
<dbReference type="Proteomes" id="UP001279734">
    <property type="component" value="Unassembled WGS sequence"/>
</dbReference>
<organism evidence="1 2">
    <name type="scientific">Nepenthes gracilis</name>
    <name type="common">Slender pitcher plant</name>
    <dbReference type="NCBI Taxonomy" id="150966"/>
    <lineage>
        <taxon>Eukaryota</taxon>
        <taxon>Viridiplantae</taxon>
        <taxon>Streptophyta</taxon>
        <taxon>Embryophyta</taxon>
        <taxon>Tracheophyta</taxon>
        <taxon>Spermatophyta</taxon>
        <taxon>Magnoliopsida</taxon>
        <taxon>eudicotyledons</taxon>
        <taxon>Gunneridae</taxon>
        <taxon>Pentapetalae</taxon>
        <taxon>Caryophyllales</taxon>
        <taxon>Nepenthaceae</taxon>
        <taxon>Nepenthes</taxon>
    </lineage>
</organism>
<evidence type="ECO:0000313" key="2">
    <source>
        <dbReference type="Proteomes" id="UP001279734"/>
    </source>
</evidence>
<sequence>MLSLGVVTVLPVMLYAKMLKAVMLVRGFLMECKVQLIGAMHLVLWPSLFLQTLAAENLEKRLRSFGCYGSDCIDAGCGLLLEADAGNAETGSWWLADAGEKLLLMWVLW</sequence>
<keyword evidence="2" id="KW-1185">Reference proteome</keyword>
<proteinExistence type="predicted"/>
<name>A0AAD3SPH6_NEPGR</name>
<comment type="caution">
    <text evidence="1">The sequence shown here is derived from an EMBL/GenBank/DDBJ whole genome shotgun (WGS) entry which is preliminary data.</text>
</comment>
<protein>
    <submittedName>
        <fullName evidence="1">Uncharacterized protein</fullName>
    </submittedName>
</protein>
<dbReference type="EMBL" id="BSYO01000015">
    <property type="protein sequence ID" value="GMH15648.1"/>
    <property type="molecule type" value="Genomic_DNA"/>
</dbReference>